<dbReference type="CDD" id="cd00130">
    <property type="entry name" value="PAS"/>
    <property type="match status" value="1"/>
</dbReference>
<keyword evidence="2" id="KW-0808">Transferase</keyword>
<dbReference type="SMART" id="SM00388">
    <property type="entry name" value="HisKA"/>
    <property type="match status" value="1"/>
</dbReference>
<evidence type="ECO:0000256" key="5">
    <source>
        <dbReference type="ARBA" id="ARBA00022840"/>
    </source>
</evidence>
<dbReference type="InterPro" id="IPR003018">
    <property type="entry name" value="GAF"/>
</dbReference>
<dbReference type="InterPro" id="IPR000700">
    <property type="entry name" value="PAS-assoc_C"/>
</dbReference>
<keyword evidence="7" id="KW-1133">Transmembrane helix</keyword>
<dbReference type="Gene3D" id="3.30.450.40">
    <property type="match status" value="1"/>
</dbReference>
<keyword evidence="5" id="KW-0067">ATP-binding</keyword>
<dbReference type="NCBIfam" id="TIGR00229">
    <property type="entry name" value="sensory_box"/>
    <property type="match status" value="1"/>
</dbReference>
<dbReference type="InterPro" id="IPR000014">
    <property type="entry name" value="PAS"/>
</dbReference>
<protein>
    <recommendedName>
        <fullName evidence="13">Histidine kinase</fullName>
    </recommendedName>
</protein>
<dbReference type="SUPFAM" id="SSF50156">
    <property type="entry name" value="PDZ domain-like"/>
    <property type="match status" value="1"/>
</dbReference>
<dbReference type="InterPro" id="IPR013656">
    <property type="entry name" value="PAS_4"/>
</dbReference>
<dbReference type="GO" id="GO:0005524">
    <property type="term" value="F:ATP binding"/>
    <property type="evidence" value="ECO:0007669"/>
    <property type="project" value="UniProtKB-KW"/>
</dbReference>
<dbReference type="InterPro" id="IPR001478">
    <property type="entry name" value="PDZ"/>
</dbReference>
<feature type="transmembrane region" description="Helical" evidence="7">
    <location>
        <begin position="272"/>
        <end position="290"/>
    </location>
</feature>
<organism evidence="12">
    <name type="scientific">marine metagenome</name>
    <dbReference type="NCBI Taxonomy" id="408172"/>
    <lineage>
        <taxon>unclassified sequences</taxon>
        <taxon>metagenomes</taxon>
        <taxon>ecological metagenomes</taxon>
    </lineage>
</organism>
<dbReference type="SMART" id="SM00228">
    <property type="entry name" value="PDZ"/>
    <property type="match status" value="1"/>
</dbReference>
<keyword evidence="4" id="KW-0418">Kinase</keyword>
<dbReference type="InterPro" id="IPR029016">
    <property type="entry name" value="GAF-like_dom_sf"/>
</dbReference>
<evidence type="ECO:0000259" key="8">
    <source>
        <dbReference type="PROSITE" id="PS50106"/>
    </source>
</evidence>
<keyword evidence="7" id="KW-0472">Membrane</keyword>
<feature type="domain" description="Histidine kinase" evidence="9">
    <location>
        <begin position="745"/>
        <end position="954"/>
    </location>
</feature>
<keyword evidence="1" id="KW-0597">Phosphoprotein</keyword>
<evidence type="ECO:0000256" key="4">
    <source>
        <dbReference type="ARBA" id="ARBA00022777"/>
    </source>
</evidence>
<dbReference type="PROSITE" id="PS50106">
    <property type="entry name" value="PDZ"/>
    <property type="match status" value="1"/>
</dbReference>
<dbReference type="GO" id="GO:0000155">
    <property type="term" value="F:phosphorelay sensor kinase activity"/>
    <property type="evidence" value="ECO:0007669"/>
    <property type="project" value="InterPro"/>
</dbReference>
<dbReference type="PANTHER" id="PTHR43065:SF46">
    <property type="entry name" value="C4-DICARBOXYLATE TRANSPORT SENSOR PROTEIN DCTB"/>
    <property type="match status" value="1"/>
</dbReference>
<dbReference type="InterPro" id="IPR036097">
    <property type="entry name" value="HisK_dim/P_sf"/>
</dbReference>
<dbReference type="InterPro" id="IPR035965">
    <property type="entry name" value="PAS-like_dom_sf"/>
</dbReference>
<dbReference type="InterPro" id="IPR041489">
    <property type="entry name" value="PDZ_6"/>
</dbReference>
<feature type="transmembrane region" description="Helical" evidence="7">
    <location>
        <begin position="192"/>
        <end position="215"/>
    </location>
</feature>
<feature type="transmembrane region" description="Helical" evidence="7">
    <location>
        <begin position="334"/>
        <end position="355"/>
    </location>
</feature>
<dbReference type="Pfam" id="PF02518">
    <property type="entry name" value="HATPase_c"/>
    <property type="match status" value="1"/>
</dbReference>
<feature type="transmembrane region" description="Helical" evidence="7">
    <location>
        <begin position="167"/>
        <end position="186"/>
    </location>
</feature>
<keyword evidence="3" id="KW-0547">Nucleotide-binding</keyword>
<evidence type="ECO:0000256" key="3">
    <source>
        <dbReference type="ARBA" id="ARBA00022741"/>
    </source>
</evidence>
<dbReference type="Pfam" id="PF17820">
    <property type="entry name" value="PDZ_6"/>
    <property type="match status" value="1"/>
</dbReference>
<dbReference type="SUPFAM" id="SSF55781">
    <property type="entry name" value="GAF domain-like"/>
    <property type="match status" value="1"/>
</dbReference>
<dbReference type="SUPFAM" id="SSF55874">
    <property type="entry name" value="ATPase domain of HSP90 chaperone/DNA topoisomerase II/histidine kinase"/>
    <property type="match status" value="1"/>
</dbReference>
<dbReference type="InterPro" id="IPR036034">
    <property type="entry name" value="PDZ_sf"/>
</dbReference>
<dbReference type="SUPFAM" id="SSF47384">
    <property type="entry name" value="Homodimeric domain of signal transducing histidine kinase"/>
    <property type="match status" value="1"/>
</dbReference>
<feature type="domain" description="PAC" evidence="11">
    <location>
        <begin position="679"/>
        <end position="732"/>
    </location>
</feature>
<dbReference type="Gene3D" id="3.30.565.10">
    <property type="entry name" value="Histidine kinase-like ATPase, C-terminal domain"/>
    <property type="match status" value="1"/>
</dbReference>
<reference evidence="12" key="1">
    <citation type="submission" date="2018-05" db="EMBL/GenBank/DDBJ databases">
        <authorList>
            <person name="Lanie J.A."/>
            <person name="Ng W.-L."/>
            <person name="Kazmierczak K.M."/>
            <person name="Andrzejewski T.M."/>
            <person name="Davidsen T.M."/>
            <person name="Wayne K.J."/>
            <person name="Tettelin H."/>
            <person name="Glass J.I."/>
            <person name="Rusch D."/>
            <person name="Podicherti R."/>
            <person name="Tsui H.-C.T."/>
            <person name="Winkler M.E."/>
        </authorList>
    </citation>
    <scope>NUCLEOTIDE SEQUENCE</scope>
</reference>
<dbReference type="InterPro" id="IPR003661">
    <property type="entry name" value="HisK_dim/P_dom"/>
</dbReference>
<dbReference type="Pfam" id="PF13492">
    <property type="entry name" value="GAF_3"/>
    <property type="match status" value="1"/>
</dbReference>
<dbReference type="InterPro" id="IPR003594">
    <property type="entry name" value="HATPase_dom"/>
</dbReference>
<evidence type="ECO:0000256" key="7">
    <source>
        <dbReference type="SAM" id="Phobius"/>
    </source>
</evidence>
<feature type="transmembrane region" description="Helical" evidence="7">
    <location>
        <begin position="302"/>
        <end position="322"/>
    </location>
</feature>
<dbReference type="SUPFAM" id="SSF55785">
    <property type="entry name" value="PYP-like sensor domain (PAS domain)"/>
    <property type="match status" value="1"/>
</dbReference>
<dbReference type="InterPro" id="IPR005467">
    <property type="entry name" value="His_kinase_dom"/>
</dbReference>
<evidence type="ECO:0000313" key="12">
    <source>
        <dbReference type="EMBL" id="SUZ67855.1"/>
    </source>
</evidence>
<dbReference type="PANTHER" id="PTHR43065">
    <property type="entry name" value="SENSOR HISTIDINE KINASE"/>
    <property type="match status" value="1"/>
</dbReference>
<dbReference type="PROSITE" id="PS50109">
    <property type="entry name" value="HIS_KIN"/>
    <property type="match status" value="1"/>
</dbReference>
<dbReference type="PRINTS" id="PR00344">
    <property type="entry name" value="BCTRLSENSOR"/>
</dbReference>
<accession>A0A381PLE4</accession>
<dbReference type="Gene3D" id="3.30.450.20">
    <property type="entry name" value="PAS domain"/>
    <property type="match status" value="1"/>
</dbReference>
<keyword evidence="6" id="KW-0902">Two-component regulatory system</keyword>
<dbReference type="AlphaFoldDB" id="A0A381PLE4"/>
<evidence type="ECO:0000259" key="11">
    <source>
        <dbReference type="PROSITE" id="PS50113"/>
    </source>
</evidence>
<evidence type="ECO:0000259" key="10">
    <source>
        <dbReference type="PROSITE" id="PS50112"/>
    </source>
</evidence>
<dbReference type="SMART" id="SM00065">
    <property type="entry name" value="GAF"/>
    <property type="match status" value="1"/>
</dbReference>
<feature type="domain" description="PAS" evidence="10">
    <location>
        <begin position="606"/>
        <end position="660"/>
    </location>
</feature>
<feature type="transmembrane region" description="Helical" evidence="7">
    <location>
        <begin position="367"/>
        <end position="387"/>
    </location>
</feature>
<keyword evidence="7" id="KW-0812">Transmembrane</keyword>
<proteinExistence type="predicted"/>
<feature type="transmembrane region" description="Helical" evidence="7">
    <location>
        <begin position="135"/>
        <end position="155"/>
    </location>
</feature>
<evidence type="ECO:0008006" key="13">
    <source>
        <dbReference type="Google" id="ProtNLM"/>
    </source>
</evidence>
<evidence type="ECO:0000256" key="6">
    <source>
        <dbReference type="ARBA" id="ARBA00023012"/>
    </source>
</evidence>
<dbReference type="InterPro" id="IPR036890">
    <property type="entry name" value="HATPase_C_sf"/>
</dbReference>
<sequence>MQKTDTTPSIWKRYRHAGNMALGGLFVLGLLCLAIANIVVRSSWIEVEDGVLWVSKPEGLTAQEIDPGSAAANAGIQIGDVLLAINGRPVDSTDEVLAALHASESGAKSRYAILSLGSQTFRELTLQPVPSGNQALYFVLAVLATFTLLVGAVVVLRQPRIPATLHFFWLTVAFFGVFAFSFSGRLDWLDWIFYWIDIVALLLLAPSFMHFALVFPERSPGWLQNKLGRYGLSVLYGPALVLGGLRTGALWGSTQAAIQVTQTIEVIERLEVFYLLLCISGGAVVMIHALRKLQSVTARRQLRWIIWGTLLGCLPFMVGYLIPWVLGFNPPPQMGFTAVTLGLVPLAFALAITRYRLMDVDVIVKWAVVYSAAILTIVGIYTVLLRIASEMFLGGSGQYNSIVAVLATLVVVLLAAPVKNAIQAAFDRVYYRDRYDYRKALIGFARDLNRDLNLERLSERLVTRVTETFVVERMALLLAPLDSADQEFRVIHAVGFDSPIPRLSRKSAVGERLGVTRALVLDELAKRIDSDDVEVWLESGVHYIVPSVSKDKTLAVIALGRKESGEPLSSEDLSLLEAVAAQVATALENGRLYGQLRAKAEELDRLRELSENVIESLNDGLAVVGLDDRVIRWNQGLEKLYGVERKEALGQHLGSLFDPSVVHLFQEARKESPTGAIRYRVPMTSRHKEGGQRLLINAATAPLRAPDGGLGGTIIILEDISTRVRLEEQLQLSEKMASVGLLAAGVAHEVNTPLTGISSFTQMLLEGADSDDPKTKVLEKIERQTFRAAKIVNGLLNLARPVKVETGPVDVNAVVNEVLVLLEHQLKTSHISVRKDLVSPPPIATGLDYKLQQVFLNLFLNARDAMPKGGWLSIATRRHSDRVVIEIGDTGKGISADHLSRIYDPFYTTKELGQGTGLGLSITYGIVQEHDGTIECESIEGQGTRFSITFPLTASVLARQSDLSS</sequence>
<dbReference type="SMART" id="SM00091">
    <property type="entry name" value="PAS"/>
    <property type="match status" value="1"/>
</dbReference>
<feature type="transmembrane region" description="Helical" evidence="7">
    <location>
        <begin position="21"/>
        <end position="40"/>
    </location>
</feature>
<dbReference type="EMBL" id="UINC01001023">
    <property type="protein sequence ID" value="SUZ67855.1"/>
    <property type="molecule type" value="Genomic_DNA"/>
</dbReference>
<evidence type="ECO:0000256" key="2">
    <source>
        <dbReference type="ARBA" id="ARBA00022679"/>
    </source>
</evidence>
<name>A0A381PLE4_9ZZZZ</name>
<dbReference type="PROSITE" id="PS50112">
    <property type="entry name" value="PAS"/>
    <property type="match status" value="1"/>
</dbReference>
<dbReference type="SMART" id="SM00387">
    <property type="entry name" value="HATPase_c"/>
    <property type="match status" value="1"/>
</dbReference>
<feature type="domain" description="PDZ" evidence="8">
    <location>
        <begin position="59"/>
        <end position="92"/>
    </location>
</feature>
<evidence type="ECO:0000256" key="1">
    <source>
        <dbReference type="ARBA" id="ARBA00022553"/>
    </source>
</evidence>
<evidence type="ECO:0000259" key="9">
    <source>
        <dbReference type="PROSITE" id="PS50109"/>
    </source>
</evidence>
<dbReference type="PROSITE" id="PS50113">
    <property type="entry name" value="PAC"/>
    <property type="match status" value="1"/>
</dbReference>
<dbReference type="Gene3D" id="2.30.42.10">
    <property type="match status" value="1"/>
</dbReference>
<dbReference type="Pfam" id="PF00512">
    <property type="entry name" value="HisKA"/>
    <property type="match status" value="1"/>
</dbReference>
<dbReference type="CDD" id="cd00082">
    <property type="entry name" value="HisKA"/>
    <property type="match status" value="1"/>
</dbReference>
<dbReference type="InterPro" id="IPR004358">
    <property type="entry name" value="Sig_transdc_His_kin-like_C"/>
</dbReference>
<dbReference type="Gene3D" id="1.10.287.130">
    <property type="match status" value="1"/>
</dbReference>
<dbReference type="Pfam" id="PF08448">
    <property type="entry name" value="PAS_4"/>
    <property type="match status" value="1"/>
</dbReference>
<gene>
    <name evidence="12" type="ORF">METZ01_LOCUS20709</name>
</gene>
<feature type="transmembrane region" description="Helical" evidence="7">
    <location>
        <begin position="227"/>
        <end position="252"/>
    </location>
</feature>